<dbReference type="PROSITE" id="PS51257">
    <property type="entry name" value="PROKAR_LIPOPROTEIN"/>
    <property type="match status" value="1"/>
</dbReference>
<dbReference type="Proteomes" id="UP001595898">
    <property type="component" value="Unassembled WGS sequence"/>
</dbReference>
<dbReference type="Gene3D" id="3.20.20.370">
    <property type="entry name" value="Glycoside hydrolase/deacetylase"/>
    <property type="match status" value="1"/>
</dbReference>
<dbReference type="RefSeq" id="WP_250139495.1">
    <property type="nucleotide sequence ID" value="NZ_JALIQP010000001.1"/>
</dbReference>
<dbReference type="CDD" id="cd10970">
    <property type="entry name" value="CE4_DAC_u1_6s"/>
    <property type="match status" value="1"/>
</dbReference>
<comment type="caution">
    <text evidence="2">The sequence shown here is derived from an EMBL/GenBank/DDBJ whole genome shotgun (WGS) entry which is preliminary data.</text>
</comment>
<accession>A0ABD5PNA2</accession>
<reference evidence="2 3" key="1">
    <citation type="journal article" date="2019" name="Int. J. Syst. Evol. Microbiol.">
        <title>The Global Catalogue of Microorganisms (GCM) 10K type strain sequencing project: providing services to taxonomists for standard genome sequencing and annotation.</title>
        <authorList>
            <consortium name="The Broad Institute Genomics Platform"/>
            <consortium name="The Broad Institute Genome Sequencing Center for Infectious Disease"/>
            <person name="Wu L."/>
            <person name="Ma J."/>
        </authorList>
    </citation>
    <scope>NUCLEOTIDE SEQUENCE [LARGE SCALE GENOMIC DNA]</scope>
    <source>
        <strain evidence="2 3">WLHS5</strain>
    </source>
</reference>
<keyword evidence="3" id="KW-1185">Reference proteome</keyword>
<feature type="region of interest" description="Disordered" evidence="1">
    <location>
        <begin position="30"/>
        <end position="62"/>
    </location>
</feature>
<organism evidence="2 3">
    <name type="scientific">Halosolutus amylolyticus</name>
    <dbReference type="NCBI Taxonomy" id="2932267"/>
    <lineage>
        <taxon>Archaea</taxon>
        <taxon>Methanobacteriati</taxon>
        <taxon>Methanobacteriota</taxon>
        <taxon>Stenosarchaea group</taxon>
        <taxon>Halobacteria</taxon>
        <taxon>Halobacteriales</taxon>
        <taxon>Natrialbaceae</taxon>
        <taxon>Halosolutus</taxon>
    </lineage>
</organism>
<sequence>MADERDADDDSSRRRLLAALGAASTTLAGCTDVLSDETGDGTPDDATTGGGSGTGSSDGDARWPAIEAGEVLSDFETLEEWTARTGELSAAPDEALTGSQAAVVESDEGTAGMEIRFPDGIDLRDWDTSVAVKPEAADRVIVEFLAPTRSDRLSSIRVVPDEYDGWFRMDCGYQQKPGNDPDLSTVTGINIVADGPDGGPTGLLVDDLRRTESADNGAAILAFYGGHDSHYDIAAKMLAERGWAAAVPVSPDRIGADGRLGTDELRDLSDRGWDVCSLPQVSTPLPDQPAERQREVLETARDALANQGFEDGSRHLFVPDDRLDATTYDVARDVHESVFLSSAGTTGVPPTETHMIPFIWGPALHTGVRRHLNISDQYDLLTVIRIPRIVDAADVGVDENRMSLDDFGLLLDHIEHRGLDVVTPSDLVDGTLDLDGDEPAVGDRPTGTVLEAGQSHVFEGTGSGESPTFDLDEGVLVATVSRDGTSELAVDVTKPGGIGRNENLLTTANSAGTSIMAVDDDTYRLEVAADGAWSIDLSQPAVHADDLDDLPFEASGSGSSFAGPLWTDGDVRVVATHDGDGTFVVDGYGADGSREILVHRTGAFDNSRSYRAGGPVWLNVEADGDWTLRVTHV</sequence>
<evidence type="ECO:0000313" key="3">
    <source>
        <dbReference type="Proteomes" id="UP001595898"/>
    </source>
</evidence>
<dbReference type="SUPFAM" id="SSF88713">
    <property type="entry name" value="Glycoside hydrolase/deacetylase"/>
    <property type="match status" value="1"/>
</dbReference>
<proteinExistence type="predicted"/>
<dbReference type="InterPro" id="IPR011330">
    <property type="entry name" value="Glyco_hydro/deAcase_b/a-brl"/>
</dbReference>
<evidence type="ECO:0000256" key="1">
    <source>
        <dbReference type="SAM" id="MobiDB-lite"/>
    </source>
</evidence>
<name>A0ABD5PNA2_9EURY</name>
<feature type="compositionally biased region" description="Acidic residues" evidence="1">
    <location>
        <begin position="34"/>
        <end position="43"/>
    </location>
</feature>
<gene>
    <name evidence="2" type="ORF">ACFO5R_05430</name>
</gene>
<evidence type="ECO:0000313" key="2">
    <source>
        <dbReference type="EMBL" id="MFC4541364.1"/>
    </source>
</evidence>
<protein>
    <submittedName>
        <fullName evidence="2">Polysaccharide deacetylase</fullName>
    </submittedName>
</protein>
<dbReference type="EMBL" id="JBHSFA010000002">
    <property type="protein sequence ID" value="MFC4541364.1"/>
    <property type="molecule type" value="Genomic_DNA"/>
</dbReference>
<dbReference type="AlphaFoldDB" id="A0ABD5PNA2"/>